<proteinExistence type="predicted"/>
<feature type="transmembrane region" description="Helical" evidence="5">
    <location>
        <begin position="255"/>
        <end position="274"/>
    </location>
</feature>
<feature type="transmembrane region" description="Helical" evidence="5">
    <location>
        <begin position="111"/>
        <end position="131"/>
    </location>
</feature>
<accession>A0ABP7U505</accession>
<evidence type="ECO:0000256" key="2">
    <source>
        <dbReference type="ARBA" id="ARBA00022692"/>
    </source>
</evidence>
<feature type="transmembrane region" description="Helical" evidence="5">
    <location>
        <begin position="369"/>
        <end position="389"/>
    </location>
</feature>
<feature type="transmembrane region" description="Helical" evidence="5">
    <location>
        <begin position="81"/>
        <end position="99"/>
    </location>
</feature>
<organism evidence="7 8">
    <name type="scientific">Hymenobacter glaciei</name>
    <dbReference type="NCBI Taxonomy" id="877209"/>
    <lineage>
        <taxon>Bacteria</taxon>
        <taxon>Pseudomonadati</taxon>
        <taxon>Bacteroidota</taxon>
        <taxon>Cytophagia</taxon>
        <taxon>Cytophagales</taxon>
        <taxon>Hymenobacteraceae</taxon>
        <taxon>Hymenobacter</taxon>
    </lineage>
</organism>
<evidence type="ECO:0000313" key="7">
    <source>
        <dbReference type="EMBL" id="GAA4036012.1"/>
    </source>
</evidence>
<keyword evidence="2 5" id="KW-0812">Transmembrane</keyword>
<feature type="transmembrane region" description="Helical" evidence="5">
    <location>
        <begin position="221"/>
        <end position="243"/>
    </location>
</feature>
<sequence length="434" mass="48024">MLPKTPSPQAPDHGPFLRLVQVLLTVIVLAMLASFFTWTENVTVTRVAKMVARVAMTGAAFGVYRLILARGAVDSFRWQHSLAPLLYGAYLVLGVASLLWSTSPGYSLLQLVMDVASLAFAYFFVKCFLLLEAFFPSRSVRLSQVLGTASFLLVLLFVVGFMVAPEVFGRLTHGEAENRLGGYFINPNELGMLCVVCLSCLWLGLYRGHRPVRTVLQMLPVLAALVLTGSRSSLVGFLLIVGFHIWQANSTRLKLALGTATLLALPLAVRTVFIKQGGLDEVLNMTGRLPFWHALLTEGLPKEPLLGYGFMRIAYGDYFQSAHTYAAQMTHNTFIQVLLNLGLVGFAIVLAQLAFTLRGFAAYPTREGRLLLLGIFLPILINSFTEFGIFGMSNYGILFYQLLIFLVSLRYNPRLSTPEQLFIKRMRPELVPAG</sequence>
<feature type="transmembrane region" description="Helical" evidence="5">
    <location>
        <begin position="190"/>
        <end position="209"/>
    </location>
</feature>
<name>A0ABP7U505_9BACT</name>
<feature type="transmembrane region" description="Helical" evidence="5">
    <location>
        <begin position="334"/>
        <end position="357"/>
    </location>
</feature>
<reference evidence="8" key="1">
    <citation type="journal article" date="2019" name="Int. J. Syst. Evol. Microbiol.">
        <title>The Global Catalogue of Microorganisms (GCM) 10K type strain sequencing project: providing services to taxonomists for standard genome sequencing and annotation.</title>
        <authorList>
            <consortium name="The Broad Institute Genomics Platform"/>
            <consortium name="The Broad Institute Genome Sequencing Center for Infectious Disease"/>
            <person name="Wu L."/>
            <person name="Ma J."/>
        </authorList>
    </citation>
    <scope>NUCLEOTIDE SEQUENCE [LARGE SCALE GENOMIC DNA]</scope>
    <source>
        <strain evidence="8">JCM 17225</strain>
    </source>
</reference>
<dbReference type="EMBL" id="BAABDK010000016">
    <property type="protein sequence ID" value="GAA4036012.1"/>
    <property type="molecule type" value="Genomic_DNA"/>
</dbReference>
<keyword evidence="8" id="KW-1185">Reference proteome</keyword>
<evidence type="ECO:0000256" key="4">
    <source>
        <dbReference type="ARBA" id="ARBA00023136"/>
    </source>
</evidence>
<evidence type="ECO:0000259" key="6">
    <source>
        <dbReference type="Pfam" id="PF04932"/>
    </source>
</evidence>
<evidence type="ECO:0000313" key="8">
    <source>
        <dbReference type="Proteomes" id="UP001501469"/>
    </source>
</evidence>
<feature type="transmembrane region" description="Helical" evidence="5">
    <location>
        <begin position="151"/>
        <end position="169"/>
    </location>
</feature>
<dbReference type="Proteomes" id="UP001501469">
    <property type="component" value="Unassembled WGS sequence"/>
</dbReference>
<evidence type="ECO:0000256" key="1">
    <source>
        <dbReference type="ARBA" id="ARBA00004141"/>
    </source>
</evidence>
<evidence type="ECO:0000256" key="3">
    <source>
        <dbReference type="ARBA" id="ARBA00022989"/>
    </source>
</evidence>
<dbReference type="PANTHER" id="PTHR37422">
    <property type="entry name" value="TEICHURONIC ACID BIOSYNTHESIS PROTEIN TUAE"/>
    <property type="match status" value="1"/>
</dbReference>
<feature type="transmembrane region" description="Helical" evidence="5">
    <location>
        <begin position="20"/>
        <end position="38"/>
    </location>
</feature>
<gene>
    <name evidence="7" type="ORF">GCM10022409_21140</name>
</gene>
<dbReference type="Pfam" id="PF04932">
    <property type="entry name" value="Wzy_C"/>
    <property type="match status" value="1"/>
</dbReference>
<comment type="caution">
    <text evidence="7">The sequence shown here is derived from an EMBL/GenBank/DDBJ whole genome shotgun (WGS) entry which is preliminary data.</text>
</comment>
<evidence type="ECO:0000256" key="5">
    <source>
        <dbReference type="SAM" id="Phobius"/>
    </source>
</evidence>
<dbReference type="PANTHER" id="PTHR37422:SF17">
    <property type="entry name" value="O-ANTIGEN LIGASE"/>
    <property type="match status" value="1"/>
</dbReference>
<keyword evidence="4 5" id="KW-0472">Membrane</keyword>
<comment type="subcellular location">
    <subcellularLocation>
        <location evidence="1">Membrane</location>
        <topology evidence="1">Multi-pass membrane protein</topology>
    </subcellularLocation>
</comment>
<protein>
    <recommendedName>
        <fullName evidence="6">O-antigen ligase-related domain-containing protein</fullName>
    </recommendedName>
</protein>
<feature type="domain" description="O-antigen ligase-related" evidence="6">
    <location>
        <begin position="220"/>
        <end position="349"/>
    </location>
</feature>
<dbReference type="InterPro" id="IPR051533">
    <property type="entry name" value="WaaL-like"/>
</dbReference>
<dbReference type="InterPro" id="IPR007016">
    <property type="entry name" value="O-antigen_ligase-rel_domated"/>
</dbReference>
<feature type="transmembrane region" description="Helical" evidence="5">
    <location>
        <begin position="50"/>
        <end position="69"/>
    </location>
</feature>
<keyword evidence="3 5" id="KW-1133">Transmembrane helix</keyword>